<feature type="domain" description="Molybdopterin-guanine dinucleotide biosynthesis protein B (MobB)" evidence="1">
    <location>
        <begin position="3"/>
        <end position="111"/>
    </location>
</feature>
<keyword evidence="3" id="KW-1185">Reference proteome</keyword>
<dbReference type="NCBIfam" id="TIGR00176">
    <property type="entry name" value="mobB"/>
    <property type="match status" value="1"/>
</dbReference>
<evidence type="ECO:0000313" key="2">
    <source>
        <dbReference type="EMBL" id="EMA59467.1"/>
    </source>
</evidence>
<dbReference type="PANTHER" id="PTHR40072">
    <property type="entry name" value="MOLYBDOPTERIN-GUANINE DINUCLEOTIDE BIOSYNTHESIS ADAPTER PROTEIN-RELATED"/>
    <property type="match status" value="1"/>
</dbReference>
<dbReference type="PANTHER" id="PTHR40072:SF1">
    <property type="entry name" value="MOLYBDOPTERIN-GUANINE DINUCLEOTIDE BIOSYNTHESIS ADAPTER PROTEIN"/>
    <property type="match status" value="1"/>
</dbReference>
<dbReference type="InterPro" id="IPR052539">
    <property type="entry name" value="MGD_biosynthesis_adapter"/>
</dbReference>
<dbReference type="GO" id="GO:0006777">
    <property type="term" value="P:Mo-molybdopterin cofactor biosynthetic process"/>
    <property type="evidence" value="ECO:0007669"/>
    <property type="project" value="InterPro"/>
</dbReference>
<dbReference type="EMBL" id="AOJH01000086">
    <property type="protein sequence ID" value="EMA59467.1"/>
    <property type="molecule type" value="Genomic_DNA"/>
</dbReference>
<dbReference type="STRING" id="1230456.C468_14547"/>
<comment type="caution">
    <text evidence="2">The sequence shown here is derived from an EMBL/GenBank/DDBJ whole genome shotgun (WGS) entry which is preliminary data.</text>
</comment>
<organism evidence="2 3">
    <name type="scientific">Halorubrum kocurii JCM 14978</name>
    <dbReference type="NCBI Taxonomy" id="1230456"/>
    <lineage>
        <taxon>Archaea</taxon>
        <taxon>Methanobacteriati</taxon>
        <taxon>Methanobacteriota</taxon>
        <taxon>Stenosarchaea group</taxon>
        <taxon>Halobacteria</taxon>
        <taxon>Halobacteriales</taxon>
        <taxon>Haloferacaceae</taxon>
        <taxon>Halorubrum</taxon>
    </lineage>
</organism>
<dbReference type="InterPro" id="IPR004435">
    <property type="entry name" value="MobB_dom"/>
</dbReference>
<dbReference type="Proteomes" id="UP000011546">
    <property type="component" value="Unassembled WGS sequence"/>
</dbReference>
<protein>
    <submittedName>
        <fullName evidence="2">Bifunctional molybdopterin-guanine dinucleotide biosynthesis protein MobB/MoaE</fullName>
    </submittedName>
</protein>
<dbReference type="SUPFAM" id="SSF52540">
    <property type="entry name" value="P-loop containing nucleoside triphosphate hydrolases"/>
    <property type="match status" value="1"/>
</dbReference>
<proteinExistence type="predicted"/>
<accession>M0NNF8</accession>
<dbReference type="RefSeq" id="WP_008849573.1">
    <property type="nucleotide sequence ID" value="NZ_AOJH01000086.1"/>
</dbReference>
<evidence type="ECO:0000313" key="3">
    <source>
        <dbReference type="Proteomes" id="UP000011546"/>
    </source>
</evidence>
<dbReference type="OrthoDB" id="9014at2157"/>
<sequence>MKVLGVAGPSDSGKTTLVARLAGRLSDRGAVGTVKRLTHEPDIDTEGKDTARHRAAGAARTVGLTDDGGWFGTGDGWALRDVLDGFAGECDYALVEGFSDGRLPKVSLGDRPVAAPMVATAADADGIDLDELTETVTDLPSYETPASLAAAIRGSVRTGVSGSVATSTVPEAEVASSDEVATQVEAADRHLRSIGGVRGARVHRQPSLFDDHDDLVYLVVLADDSVRANEAIGRALDRLVEAA</sequence>
<dbReference type="PATRIC" id="fig|1230456.3.peg.2900"/>
<dbReference type="GO" id="GO:0005525">
    <property type="term" value="F:GTP binding"/>
    <property type="evidence" value="ECO:0007669"/>
    <property type="project" value="InterPro"/>
</dbReference>
<name>M0NNF8_9EURY</name>
<dbReference type="InterPro" id="IPR027417">
    <property type="entry name" value="P-loop_NTPase"/>
</dbReference>
<dbReference type="AlphaFoldDB" id="M0NNF8"/>
<reference evidence="2 3" key="1">
    <citation type="journal article" date="2014" name="PLoS Genet.">
        <title>Phylogenetically driven sequencing of extremely halophilic archaea reveals strategies for static and dynamic osmo-response.</title>
        <authorList>
            <person name="Becker E.A."/>
            <person name="Seitzer P.M."/>
            <person name="Tritt A."/>
            <person name="Larsen D."/>
            <person name="Krusor M."/>
            <person name="Yao A.I."/>
            <person name="Wu D."/>
            <person name="Madern D."/>
            <person name="Eisen J.A."/>
            <person name="Darling A.E."/>
            <person name="Facciotti M.T."/>
        </authorList>
    </citation>
    <scope>NUCLEOTIDE SEQUENCE [LARGE SCALE GENOMIC DNA]</scope>
    <source>
        <strain evidence="2 3">JCM 14978</strain>
    </source>
</reference>
<dbReference type="Pfam" id="PF03205">
    <property type="entry name" value="MobB"/>
    <property type="match status" value="1"/>
</dbReference>
<gene>
    <name evidence="2" type="ORF">C468_14547</name>
</gene>
<dbReference type="Gene3D" id="3.40.50.300">
    <property type="entry name" value="P-loop containing nucleotide triphosphate hydrolases"/>
    <property type="match status" value="1"/>
</dbReference>
<evidence type="ECO:0000259" key="1">
    <source>
        <dbReference type="Pfam" id="PF03205"/>
    </source>
</evidence>